<feature type="non-terminal residue" evidence="3">
    <location>
        <position position="1"/>
    </location>
</feature>
<dbReference type="PANTHER" id="PTHR14272:SF4">
    <property type="entry name" value="SERTA DOMAIN-CONTAINING PROTEIN 4"/>
    <property type="match status" value="1"/>
</dbReference>
<dbReference type="STRING" id="158441.A0A226EQJ3"/>
<evidence type="ECO:0000256" key="1">
    <source>
        <dbReference type="SAM" id="MobiDB-lite"/>
    </source>
</evidence>
<evidence type="ECO:0000313" key="4">
    <source>
        <dbReference type="Proteomes" id="UP000198287"/>
    </source>
</evidence>
<dbReference type="AlphaFoldDB" id="A0A226EQJ3"/>
<feature type="compositionally biased region" description="Low complexity" evidence="1">
    <location>
        <begin position="725"/>
        <end position="742"/>
    </location>
</feature>
<evidence type="ECO:0000259" key="2">
    <source>
        <dbReference type="PROSITE" id="PS51053"/>
    </source>
</evidence>
<comment type="caution">
    <text evidence="3">The sequence shown here is derived from an EMBL/GenBank/DDBJ whole genome shotgun (WGS) entry which is preliminary data.</text>
</comment>
<feature type="compositionally biased region" description="Low complexity" evidence="1">
    <location>
        <begin position="580"/>
        <end position="593"/>
    </location>
</feature>
<feature type="region of interest" description="Disordered" evidence="1">
    <location>
        <begin position="628"/>
        <end position="663"/>
    </location>
</feature>
<feature type="region of interest" description="Disordered" evidence="1">
    <location>
        <begin position="725"/>
        <end position="749"/>
    </location>
</feature>
<evidence type="ECO:0000313" key="3">
    <source>
        <dbReference type="EMBL" id="OXA59530.1"/>
    </source>
</evidence>
<name>A0A226EQJ3_FOLCA</name>
<sequence>QQIRTFNFRGRTKKSCAEWHLSGAYIEELKRWRQLAKLDERLNSECNHAPWLGHSSKGHPIIQSPSQSPPPPPPTPHEQNQKLDSNNNNNTSACIQLLLDKGREETGVLHLYLSQKEQCRSVCIHSTSTTIHRNQEHLASFPGVGLDQDQQHSGNSATNCNQINMSSVSSGVSSSSIFGGLCSGNSRRPSMFTAKYRMREERKKVLKMSMGKVKRIEDPESFLRRSVLINNTIKILQKEVRDEKMMRHGGSYASKSSSYRKSFACSRLNEMHLSVVDEPDTEEHSSLLMDTDDDASRSSPLDNLVISKDHHNTPSLLNSRKRSLNQDDSEEDCDVQDVLSQIYVPPTPCIISSIDEDEAMLSGVNNPTPSTSAQAARSICSSSSSSSSSINNCIGVVDPLEGLTSCEPPRKKCRLDGDDEDEEDGEDEDEEVDATSFLGAVSQDCSLDDDVDVDVDVVGDSELSDWPTPPAPIIPPPTSLLLSCSDGIIPSSSMMMLSPSVTSPLSMSSLLSFSSTASLHSDSLCSSSISSLNCDRSSILNTSPYATGLGRVTHLLSDNACSDFPLMVDIPPATRDSSDSCPSPSLTVSTSSSLSPTIMSPSAMCNGLMSPLVLPCAPTGLSLPLLSPTTMSITSPPQHHCSSSSEESNSGDDEDMLLSSSETKENCSLHLSLPLSGLHSPLVDHNSRSSNSGGDISASNGGGYVNGINVNASSINGNNAVINNNSNINSSSSSTGNVNSSSEMEKNQQYSSCGHSSIFGELQSVVFHSLIASLET</sequence>
<reference evidence="3 4" key="1">
    <citation type="submission" date="2015-12" db="EMBL/GenBank/DDBJ databases">
        <title>The genome of Folsomia candida.</title>
        <authorList>
            <person name="Faddeeva A."/>
            <person name="Derks M.F."/>
            <person name="Anvar Y."/>
            <person name="Smit S."/>
            <person name="Van Straalen N."/>
            <person name="Roelofs D."/>
        </authorList>
    </citation>
    <scope>NUCLEOTIDE SEQUENCE [LARGE SCALE GENOMIC DNA]</scope>
    <source>
        <strain evidence="3 4">VU population</strain>
        <tissue evidence="3">Whole body</tissue>
    </source>
</reference>
<feature type="compositionally biased region" description="Low complexity" evidence="1">
    <location>
        <begin position="628"/>
        <end position="648"/>
    </location>
</feature>
<feature type="region of interest" description="Disordered" evidence="1">
    <location>
        <begin position="407"/>
        <end position="433"/>
    </location>
</feature>
<dbReference type="PANTHER" id="PTHR14272">
    <property type="entry name" value="SERTA DOMAIN-CONTAINING PROTEIN 4"/>
    <property type="match status" value="1"/>
</dbReference>
<accession>A0A226EQJ3</accession>
<feature type="region of interest" description="Disordered" evidence="1">
    <location>
        <begin position="574"/>
        <end position="593"/>
    </location>
</feature>
<feature type="region of interest" description="Disordered" evidence="1">
    <location>
        <begin position="278"/>
        <end position="332"/>
    </location>
</feature>
<feature type="region of interest" description="Disordered" evidence="1">
    <location>
        <begin position="49"/>
        <end position="87"/>
    </location>
</feature>
<keyword evidence="4" id="KW-1185">Reference proteome</keyword>
<protein>
    <recommendedName>
        <fullName evidence="2">SERTA domain-containing protein</fullName>
    </recommendedName>
</protein>
<organism evidence="3 4">
    <name type="scientific">Folsomia candida</name>
    <name type="common">Springtail</name>
    <dbReference type="NCBI Taxonomy" id="158441"/>
    <lineage>
        <taxon>Eukaryota</taxon>
        <taxon>Metazoa</taxon>
        <taxon>Ecdysozoa</taxon>
        <taxon>Arthropoda</taxon>
        <taxon>Hexapoda</taxon>
        <taxon>Collembola</taxon>
        <taxon>Entomobryomorpha</taxon>
        <taxon>Isotomoidea</taxon>
        <taxon>Isotomidae</taxon>
        <taxon>Proisotominae</taxon>
        <taxon>Folsomia</taxon>
    </lineage>
</organism>
<dbReference type="OrthoDB" id="5976204at2759"/>
<dbReference type="PROSITE" id="PS51053">
    <property type="entry name" value="SERTA"/>
    <property type="match status" value="1"/>
</dbReference>
<proteinExistence type="predicted"/>
<feature type="domain" description="SERTA" evidence="2">
    <location>
        <begin position="198"/>
        <end position="244"/>
    </location>
</feature>
<dbReference type="EMBL" id="LNIX01000002">
    <property type="protein sequence ID" value="OXA59530.1"/>
    <property type="molecule type" value="Genomic_DNA"/>
</dbReference>
<dbReference type="GO" id="GO:0005634">
    <property type="term" value="C:nucleus"/>
    <property type="evidence" value="ECO:0007669"/>
    <property type="project" value="InterPro"/>
</dbReference>
<dbReference type="InterPro" id="IPR029708">
    <property type="entry name" value="SERTAD4"/>
</dbReference>
<dbReference type="InterPro" id="IPR009263">
    <property type="entry name" value="SERTA_dom"/>
</dbReference>
<dbReference type="Proteomes" id="UP000198287">
    <property type="component" value="Unassembled WGS sequence"/>
</dbReference>
<feature type="compositionally biased region" description="Pro residues" evidence="1">
    <location>
        <begin position="67"/>
        <end position="76"/>
    </location>
</feature>
<feature type="compositionally biased region" description="Acidic residues" evidence="1">
    <location>
        <begin position="417"/>
        <end position="433"/>
    </location>
</feature>
<gene>
    <name evidence="3" type="ORF">Fcan01_05928</name>
</gene>
<dbReference type="Pfam" id="PF06031">
    <property type="entry name" value="SERTA"/>
    <property type="match status" value="1"/>
</dbReference>